<gene>
    <name evidence="2" type="ORF">RT717_23955</name>
</gene>
<sequence>MFNPAVTSGVDLFVYIAIGLISLVNALLFVNARKTKAKADENHK</sequence>
<keyword evidence="1" id="KW-1133">Transmembrane helix</keyword>
<evidence type="ECO:0000256" key="1">
    <source>
        <dbReference type="SAM" id="Phobius"/>
    </source>
</evidence>
<dbReference type="RefSeq" id="WP_317488871.1">
    <property type="nucleotide sequence ID" value="NZ_CP136051.1"/>
</dbReference>
<keyword evidence="3" id="KW-1185">Reference proteome</keyword>
<protein>
    <submittedName>
        <fullName evidence="2">Uncharacterized protein</fullName>
    </submittedName>
</protein>
<name>A0ABZ0IM89_9BACT</name>
<feature type="transmembrane region" description="Helical" evidence="1">
    <location>
        <begin position="12"/>
        <end position="30"/>
    </location>
</feature>
<keyword evidence="1" id="KW-0812">Transmembrane</keyword>
<dbReference type="EMBL" id="CP136051">
    <property type="protein sequence ID" value="WOK06135.1"/>
    <property type="molecule type" value="Genomic_DNA"/>
</dbReference>
<evidence type="ECO:0000313" key="2">
    <source>
        <dbReference type="EMBL" id="WOK06135.1"/>
    </source>
</evidence>
<organism evidence="2 3">
    <name type="scientific">Imperialibacter roseus</name>
    <dbReference type="NCBI Taxonomy" id="1324217"/>
    <lineage>
        <taxon>Bacteria</taxon>
        <taxon>Pseudomonadati</taxon>
        <taxon>Bacteroidota</taxon>
        <taxon>Cytophagia</taxon>
        <taxon>Cytophagales</taxon>
        <taxon>Flammeovirgaceae</taxon>
        <taxon>Imperialibacter</taxon>
    </lineage>
</organism>
<dbReference type="Proteomes" id="UP001302349">
    <property type="component" value="Chromosome"/>
</dbReference>
<reference evidence="2 3" key="1">
    <citation type="journal article" date="2023" name="Microbiol. Resour. Announc.">
        <title>Complete Genome Sequence of Imperialibacter roseus strain P4T.</title>
        <authorList>
            <person name="Tizabi D.R."/>
            <person name="Bachvaroff T."/>
            <person name="Hill R.T."/>
        </authorList>
    </citation>
    <scope>NUCLEOTIDE SEQUENCE [LARGE SCALE GENOMIC DNA]</scope>
    <source>
        <strain evidence="2 3">P4T</strain>
    </source>
</reference>
<keyword evidence="1" id="KW-0472">Membrane</keyword>
<accession>A0ABZ0IM89</accession>
<evidence type="ECO:0000313" key="3">
    <source>
        <dbReference type="Proteomes" id="UP001302349"/>
    </source>
</evidence>
<proteinExistence type="predicted"/>